<dbReference type="OrthoDB" id="5109343at2"/>
<dbReference type="AlphaFoldDB" id="A0A4Q6Y2N5"/>
<comment type="caution">
    <text evidence="2">The sequence shown here is derived from an EMBL/GenBank/DDBJ whole genome shotgun (WGS) entry which is preliminary data.</text>
</comment>
<evidence type="ECO:0000313" key="3">
    <source>
        <dbReference type="Proteomes" id="UP000292085"/>
    </source>
</evidence>
<evidence type="ECO:0000259" key="1">
    <source>
        <dbReference type="PROSITE" id="PS51186"/>
    </source>
</evidence>
<accession>A0A4Q6Y2N5</accession>
<dbReference type="Pfam" id="PF00583">
    <property type="entry name" value="Acetyltransf_1"/>
    <property type="match status" value="1"/>
</dbReference>
<dbReference type="InterPro" id="IPR016181">
    <property type="entry name" value="Acyl_CoA_acyltransferase"/>
</dbReference>
<dbReference type="EMBL" id="SGIS01000025">
    <property type="protein sequence ID" value="RZF63537.1"/>
    <property type="molecule type" value="Genomic_DNA"/>
</dbReference>
<proteinExistence type="predicted"/>
<dbReference type="Proteomes" id="UP000292085">
    <property type="component" value="Unassembled WGS sequence"/>
</dbReference>
<gene>
    <name evidence="2" type="ORF">EWE75_15890</name>
</gene>
<dbReference type="GO" id="GO:0016747">
    <property type="term" value="F:acyltransferase activity, transferring groups other than amino-acyl groups"/>
    <property type="evidence" value="ECO:0007669"/>
    <property type="project" value="InterPro"/>
</dbReference>
<feature type="domain" description="N-acetyltransferase" evidence="1">
    <location>
        <begin position="1"/>
        <end position="162"/>
    </location>
</feature>
<evidence type="ECO:0000313" key="2">
    <source>
        <dbReference type="EMBL" id="RZF63537.1"/>
    </source>
</evidence>
<protein>
    <submittedName>
        <fullName evidence="2">GNAT family N-acetyltransferase</fullName>
    </submittedName>
</protein>
<reference evidence="2 3" key="1">
    <citation type="submission" date="2019-02" db="EMBL/GenBank/DDBJ databases">
        <authorList>
            <person name="Li Y."/>
        </authorList>
    </citation>
    <scope>NUCLEOTIDE SEQUENCE [LARGE SCALE GENOMIC DNA]</scope>
    <source>
        <strain evidence="2 3">3-7</strain>
    </source>
</reference>
<organism evidence="2 3">
    <name type="scientific">Sphingomonas populi</name>
    <dbReference type="NCBI Taxonomy" id="2484750"/>
    <lineage>
        <taxon>Bacteria</taxon>
        <taxon>Pseudomonadati</taxon>
        <taxon>Pseudomonadota</taxon>
        <taxon>Alphaproteobacteria</taxon>
        <taxon>Sphingomonadales</taxon>
        <taxon>Sphingomonadaceae</taxon>
        <taxon>Sphingomonas</taxon>
    </lineage>
</organism>
<dbReference type="InterPro" id="IPR000182">
    <property type="entry name" value="GNAT_dom"/>
</dbReference>
<sequence>MCIRPIDRGDADQVAALLQSNAASRGGALFGEYPQEKVEAMSFGEGAQAVVAVRGGKVVGVLFGLSLTSPHPPIITAMLAAYPGGRDRYVYGPVCIDASERGRGLLRLLYDALRLRFSGLEAVLFIREDNTASRNAHESLGMKPVSRFFFDSADYTVFSDGPHPLAPARPVLL</sequence>
<keyword evidence="2" id="KW-0808">Transferase</keyword>
<keyword evidence="3" id="KW-1185">Reference proteome</keyword>
<name>A0A4Q6Y2N5_9SPHN</name>
<dbReference type="SUPFAM" id="SSF55729">
    <property type="entry name" value="Acyl-CoA N-acyltransferases (Nat)"/>
    <property type="match status" value="1"/>
</dbReference>
<dbReference type="PROSITE" id="PS51186">
    <property type="entry name" value="GNAT"/>
    <property type="match status" value="1"/>
</dbReference>
<dbReference type="Gene3D" id="3.40.630.30">
    <property type="match status" value="1"/>
</dbReference>